<dbReference type="EMBL" id="WOCE01000015">
    <property type="protein sequence ID" value="KAE9598489.1"/>
    <property type="molecule type" value="Genomic_DNA"/>
</dbReference>
<dbReference type="Proteomes" id="UP000447434">
    <property type="component" value="Chromosome 15"/>
</dbReference>
<accession>A0A6A4PD77</accession>
<keyword evidence="3" id="KW-1185">Reference proteome</keyword>
<protein>
    <submittedName>
        <fullName evidence="2">Uncharacterized protein</fullName>
    </submittedName>
</protein>
<keyword evidence="1" id="KW-1133">Transmembrane helix</keyword>
<reference evidence="3" key="1">
    <citation type="journal article" date="2020" name="Nat. Commun.">
        <title>Genome sequence of the cluster root forming white lupin.</title>
        <authorList>
            <person name="Hufnagel B."/>
            <person name="Marques A."/>
            <person name="Soriano A."/>
            <person name="Marques L."/>
            <person name="Divol F."/>
            <person name="Doumas P."/>
            <person name="Sallet E."/>
            <person name="Mancinotti D."/>
            <person name="Carrere S."/>
            <person name="Marande W."/>
            <person name="Arribat S."/>
            <person name="Keller J."/>
            <person name="Huneau C."/>
            <person name="Blein T."/>
            <person name="Aime D."/>
            <person name="Laguerre M."/>
            <person name="Taylor J."/>
            <person name="Schubert V."/>
            <person name="Nelson M."/>
            <person name="Geu-Flores F."/>
            <person name="Crespi M."/>
            <person name="Gallardo-Guerrero K."/>
            <person name="Delaux P.-M."/>
            <person name="Salse J."/>
            <person name="Berges H."/>
            <person name="Guyot R."/>
            <person name="Gouzy J."/>
            <person name="Peret B."/>
        </authorList>
    </citation>
    <scope>NUCLEOTIDE SEQUENCE [LARGE SCALE GENOMIC DNA]</scope>
    <source>
        <strain evidence="3">cv. Amiga</strain>
    </source>
</reference>
<keyword evidence="1" id="KW-0472">Membrane</keyword>
<sequence>MDSGLYMKFIYFILFSFSISDISPFLFEDTSFPAGMNCSHVVFFLSDALFFLCLFFIVVEQIVCVALFI</sequence>
<evidence type="ECO:0000313" key="2">
    <source>
        <dbReference type="EMBL" id="KAE9598489.1"/>
    </source>
</evidence>
<feature type="transmembrane region" description="Helical" evidence="1">
    <location>
        <begin position="47"/>
        <end position="68"/>
    </location>
</feature>
<comment type="caution">
    <text evidence="2">The sequence shown here is derived from an EMBL/GenBank/DDBJ whole genome shotgun (WGS) entry which is preliminary data.</text>
</comment>
<proteinExistence type="predicted"/>
<keyword evidence="1" id="KW-0812">Transmembrane</keyword>
<dbReference type="AlphaFoldDB" id="A0A6A4PD77"/>
<name>A0A6A4PD77_LUPAL</name>
<organism evidence="2 3">
    <name type="scientific">Lupinus albus</name>
    <name type="common">White lupine</name>
    <name type="synonym">Lupinus termis</name>
    <dbReference type="NCBI Taxonomy" id="3870"/>
    <lineage>
        <taxon>Eukaryota</taxon>
        <taxon>Viridiplantae</taxon>
        <taxon>Streptophyta</taxon>
        <taxon>Embryophyta</taxon>
        <taxon>Tracheophyta</taxon>
        <taxon>Spermatophyta</taxon>
        <taxon>Magnoliopsida</taxon>
        <taxon>eudicotyledons</taxon>
        <taxon>Gunneridae</taxon>
        <taxon>Pentapetalae</taxon>
        <taxon>rosids</taxon>
        <taxon>fabids</taxon>
        <taxon>Fabales</taxon>
        <taxon>Fabaceae</taxon>
        <taxon>Papilionoideae</taxon>
        <taxon>50 kb inversion clade</taxon>
        <taxon>genistoids sensu lato</taxon>
        <taxon>core genistoids</taxon>
        <taxon>Genisteae</taxon>
        <taxon>Lupinus</taxon>
    </lineage>
</organism>
<evidence type="ECO:0000313" key="3">
    <source>
        <dbReference type="Proteomes" id="UP000447434"/>
    </source>
</evidence>
<evidence type="ECO:0000256" key="1">
    <source>
        <dbReference type="SAM" id="Phobius"/>
    </source>
</evidence>
<gene>
    <name evidence="2" type="ORF">Lalb_Chr15g0081531</name>
</gene>
<feature type="transmembrane region" description="Helical" evidence="1">
    <location>
        <begin position="9"/>
        <end position="27"/>
    </location>
</feature>